<dbReference type="AlphaFoldDB" id="X6LD95"/>
<protein>
    <submittedName>
        <fullName evidence="1">Uncharacterized protein</fullName>
    </submittedName>
</protein>
<accession>X6LD95</accession>
<dbReference type="EMBL" id="ASPP01043685">
    <property type="protein sequence ID" value="ETN99518.1"/>
    <property type="molecule type" value="Genomic_DNA"/>
</dbReference>
<gene>
    <name evidence="1" type="ORF">RFI_37952</name>
</gene>
<evidence type="ECO:0000313" key="2">
    <source>
        <dbReference type="Proteomes" id="UP000023152"/>
    </source>
</evidence>
<organism evidence="1 2">
    <name type="scientific">Reticulomyxa filosa</name>
    <dbReference type="NCBI Taxonomy" id="46433"/>
    <lineage>
        <taxon>Eukaryota</taxon>
        <taxon>Sar</taxon>
        <taxon>Rhizaria</taxon>
        <taxon>Retaria</taxon>
        <taxon>Foraminifera</taxon>
        <taxon>Monothalamids</taxon>
        <taxon>Reticulomyxidae</taxon>
        <taxon>Reticulomyxa</taxon>
    </lineage>
</organism>
<keyword evidence="2" id="KW-1185">Reference proteome</keyword>
<comment type="caution">
    <text evidence="1">The sequence shown here is derived from an EMBL/GenBank/DDBJ whole genome shotgun (WGS) entry which is preliminary data.</text>
</comment>
<dbReference type="Proteomes" id="UP000023152">
    <property type="component" value="Unassembled WGS sequence"/>
</dbReference>
<reference evidence="1 2" key="1">
    <citation type="journal article" date="2013" name="Curr. Biol.">
        <title>The Genome of the Foraminiferan Reticulomyxa filosa.</title>
        <authorList>
            <person name="Glockner G."/>
            <person name="Hulsmann N."/>
            <person name="Schleicher M."/>
            <person name="Noegel A.A."/>
            <person name="Eichinger L."/>
            <person name="Gallinger C."/>
            <person name="Pawlowski J."/>
            <person name="Sierra R."/>
            <person name="Euteneuer U."/>
            <person name="Pillet L."/>
            <person name="Moustafa A."/>
            <person name="Platzer M."/>
            <person name="Groth M."/>
            <person name="Szafranski K."/>
            <person name="Schliwa M."/>
        </authorList>
    </citation>
    <scope>NUCLEOTIDE SEQUENCE [LARGE SCALE GENOMIC DNA]</scope>
</reference>
<evidence type="ECO:0000313" key="1">
    <source>
        <dbReference type="EMBL" id="ETN99518.1"/>
    </source>
</evidence>
<sequence>MRFSFCFYLIQKYQKQLIIIIKQKAIFVEMEKFKKDIESKDSKIQVKQKQILNNKKYTNE</sequence>
<name>X6LD95_RETFI</name>
<proteinExistence type="predicted"/>